<evidence type="ECO:0000256" key="5">
    <source>
        <dbReference type="SAM" id="Phobius"/>
    </source>
</evidence>
<keyword evidence="5" id="KW-0472">Membrane</keyword>
<keyword evidence="3" id="KW-0547">Nucleotide-binding</keyword>
<reference evidence="8" key="1">
    <citation type="submission" date="2016-11" db="UniProtKB">
        <authorList>
            <consortium name="WormBaseParasite"/>
        </authorList>
    </citation>
    <scope>IDENTIFICATION</scope>
</reference>
<dbReference type="AlphaFoldDB" id="A0A1I7WB28"/>
<proteinExistence type="inferred from homology"/>
<sequence length="135" mass="15537">MATATYERIEHITELSRSSNHAAQWKDGRKSYYLVTSPNLFNLQREIVSLHVGQAGVQIGNACWELYCLEHETQSGKHVPRAVFVDLEPTVVYNLLYLFILLSSQRFLLITLRVFLLTFDPFGIKVKLPKNIKVE</sequence>
<organism evidence="7 8">
    <name type="scientific">Heterorhabditis bacteriophora</name>
    <name type="common">Entomopathogenic nematode worm</name>
    <dbReference type="NCBI Taxonomy" id="37862"/>
    <lineage>
        <taxon>Eukaryota</taxon>
        <taxon>Metazoa</taxon>
        <taxon>Ecdysozoa</taxon>
        <taxon>Nematoda</taxon>
        <taxon>Chromadorea</taxon>
        <taxon>Rhabditida</taxon>
        <taxon>Rhabditina</taxon>
        <taxon>Rhabditomorpha</taxon>
        <taxon>Strongyloidea</taxon>
        <taxon>Heterorhabditidae</taxon>
        <taxon>Heterorhabditis</taxon>
    </lineage>
</organism>
<keyword evidence="5" id="KW-1133">Transmembrane helix</keyword>
<feature type="transmembrane region" description="Helical" evidence="5">
    <location>
        <begin position="95"/>
        <end position="119"/>
    </location>
</feature>
<protein>
    <submittedName>
        <fullName evidence="8">Tubulin domain-containing protein</fullName>
    </submittedName>
</protein>
<evidence type="ECO:0000256" key="1">
    <source>
        <dbReference type="ARBA" id="ARBA00009636"/>
    </source>
</evidence>
<evidence type="ECO:0000313" key="8">
    <source>
        <dbReference type="WBParaSite" id="Hba_01908"/>
    </source>
</evidence>
<evidence type="ECO:0000313" key="7">
    <source>
        <dbReference type="Proteomes" id="UP000095283"/>
    </source>
</evidence>
<dbReference type="InterPro" id="IPR003008">
    <property type="entry name" value="Tubulin_FtsZ_GTPase"/>
</dbReference>
<evidence type="ECO:0000256" key="3">
    <source>
        <dbReference type="ARBA" id="ARBA00022741"/>
    </source>
</evidence>
<dbReference type="Pfam" id="PF00091">
    <property type="entry name" value="Tubulin"/>
    <property type="match status" value="1"/>
</dbReference>
<evidence type="ECO:0000256" key="4">
    <source>
        <dbReference type="ARBA" id="ARBA00023134"/>
    </source>
</evidence>
<comment type="similarity">
    <text evidence="1">Belongs to the tubulin family.</text>
</comment>
<dbReference type="Gene3D" id="3.40.50.1440">
    <property type="entry name" value="Tubulin/FtsZ, GTPase domain"/>
    <property type="match status" value="1"/>
</dbReference>
<keyword evidence="7" id="KW-1185">Reference proteome</keyword>
<dbReference type="GO" id="GO:0005525">
    <property type="term" value="F:GTP binding"/>
    <property type="evidence" value="ECO:0007669"/>
    <property type="project" value="UniProtKB-KW"/>
</dbReference>
<keyword evidence="4" id="KW-0342">GTP-binding</keyword>
<keyword evidence="5" id="KW-0812">Transmembrane</keyword>
<evidence type="ECO:0000256" key="2">
    <source>
        <dbReference type="ARBA" id="ARBA00022701"/>
    </source>
</evidence>
<dbReference type="GO" id="GO:0005874">
    <property type="term" value="C:microtubule"/>
    <property type="evidence" value="ECO:0007669"/>
    <property type="project" value="UniProtKB-KW"/>
</dbReference>
<dbReference type="WBParaSite" id="Hba_01908">
    <property type="protein sequence ID" value="Hba_01908"/>
    <property type="gene ID" value="Hba_01908"/>
</dbReference>
<dbReference type="GO" id="GO:0007017">
    <property type="term" value="P:microtubule-based process"/>
    <property type="evidence" value="ECO:0007669"/>
    <property type="project" value="InterPro"/>
</dbReference>
<dbReference type="InterPro" id="IPR036525">
    <property type="entry name" value="Tubulin/FtsZ_GTPase_sf"/>
</dbReference>
<dbReference type="SUPFAM" id="SSF52490">
    <property type="entry name" value="Tubulin nucleotide-binding domain-like"/>
    <property type="match status" value="1"/>
</dbReference>
<name>A0A1I7WB28_HETBA</name>
<feature type="domain" description="Tubulin/FtsZ GTPase" evidence="6">
    <location>
        <begin position="46"/>
        <end position="94"/>
    </location>
</feature>
<dbReference type="PANTHER" id="PTHR11588">
    <property type="entry name" value="TUBULIN"/>
    <property type="match status" value="1"/>
</dbReference>
<evidence type="ECO:0000259" key="6">
    <source>
        <dbReference type="Pfam" id="PF00091"/>
    </source>
</evidence>
<dbReference type="Proteomes" id="UP000095283">
    <property type="component" value="Unplaced"/>
</dbReference>
<dbReference type="InterPro" id="IPR000217">
    <property type="entry name" value="Tubulin"/>
</dbReference>
<keyword evidence="2" id="KW-0493">Microtubule</keyword>
<accession>A0A1I7WB28</accession>